<dbReference type="AlphaFoldDB" id="X0UEF9"/>
<name>X0UEF9_9ZZZZ</name>
<protein>
    <submittedName>
        <fullName evidence="1">Uncharacterized protein</fullName>
    </submittedName>
</protein>
<feature type="non-terminal residue" evidence="1">
    <location>
        <position position="81"/>
    </location>
</feature>
<evidence type="ECO:0000313" key="1">
    <source>
        <dbReference type="EMBL" id="GAG04149.1"/>
    </source>
</evidence>
<dbReference type="EMBL" id="BARS01028067">
    <property type="protein sequence ID" value="GAG04149.1"/>
    <property type="molecule type" value="Genomic_DNA"/>
</dbReference>
<accession>X0UEF9</accession>
<organism evidence="1">
    <name type="scientific">marine sediment metagenome</name>
    <dbReference type="NCBI Taxonomy" id="412755"/>
    <lineage>
        <taxon>unclassified sequences</taxon>
        <taxon>metagenomes</taxon>
        <taxon>ecological metagenomes</taxon>
    </lineage>
</organism>
<proteinExistence type="predicted"/>
<gene>
    <name evidence="1" type="ORF">S01H1_44027</name>
</gene>
<comment type="caution">
    <text evidence="1">The sequence shown here is derived from an EMBL/GenBank/DDBJ whole genome shotgun (WGS) entry which is preliminary data.</text>
</comment>
<sequence>MPIRDIMKLPKLIPRDIVFGVAPIVFQFEPEGFTENLSVSWGEATTATREHPIMQFSAGIAKTLRFTARLFAETKSDDIRI</sequence>
<reference evidence="1" key="1">
    <citation type="journal article" date="2014" name="Front. Microbiol.">
        <title>High frequency of phylogenetically diverse reductive dehalogenase-homologous genes in deep subseafloor sedimentary metagenomes.</title>
        <authorList>
            <person name="Kawai M."/>
            <person name="Futagami T."/>
            <person name="Toyoda A."/>
            <person name="Takaki Y."/>
            <person name="Nishi S."/>
            <person name="Hori S."/>
            <person name="Arai W."/>
            <person name="Tsubouchi T."/>
            <person name="Morono Y."/>
            <person name="Uchiyama I."/>
            <person name="Ito T."/>
            <person name="Fujiyama A."/>
            <person name="Inagaki F."/>
            <person name="Takami H."/>
        </authorList>
    </citation>
    <scope>NUCLEOTIDE SEQUENCE</scope>
    <source>
        <strain evidence="1">Expedition CK06-06</strain>
    </source>
</reference>